<evidence type="ECO:0000313" key="3">
    <source>
        <dbReference type="Proteomes" id="UP000006727"/>
    </source>
</evidence>
<dbReference type="EMBL" id="ABEU02000006">
    <property type="protein sequence ID" value="PNR51977.1"/>
    <property type="molecule type" value="Genomic_DNA"/>
</dbReference>
<dbReference type="AlphaFoldDB" id="A0A2K1KDW9"/>
<evidence type="ECO:0000313" key="2">
    <source>
        <dbReference type="EnsemblPlants" id="Pp3c6_1040V3.1"/>
    </source>
</evidence>
<evidence type="ECO:0000313" key="1">
    <source>
        <dbReference type="EMBL" id="PNR51977.1"/>
    </source>
</evidence>
<dbReference type="Proteomes" id="UP000006727">
    <property type="component" value="Chromosome 6"/>
</dbReference>
<keyword evidence="3" id="KW-1185">Reference proteome</keyword>
<dbReference type="InParanoid" id="A0A2K1KDW9"/>
<dbReference type="EnsemblPlants" id="Pp3c6_1040V3.1">
    <property type="protein sequence ID" value="Pp3c6_1040V3.1"/>
    <property type="gene ID" value="Pp3c6_1040"/>
</dbReference>
<reference evidence="1 3" key="1">
    <citation type="journal article" date="2008" name="Science">
        <title>The Physcomitrella genome reveals evolutionary insights into the conquest of land by plants.</title>
        <authorList>
            <person name="Rensing S."/>
            <person name="Lang D."/>
            <person name="Zimmer A."/>
            <person name="Terry A."/>
            <person name="Salamov A."/>
            <person name="Shapiro H."/>
            <person name="Nishiyama T."/>
            <person name="Perroud P.-F."/>
            <person name="Lindquist E."/>
            <person name="Kamisugi Y."/>
            <person name="Tanahashi T."/>
            <person name="Sakakibara K."/>
            <person name="Fujita T."/>
            <person name="Oishi K."/>
            <person name="Shin-I T."/>
            <person name="Kuroki Y."/>
            <person name="Toyoda A."/>
            <person name="Suzuki Y."/>
            <person name="Hashimoto A."/>
            <person name="Yamaguchi K."/>
            <person name="Sugano A."/>
            <person name="Kohara Y."/>
            <person name="Fujiyama A."/>
            <person name="Anterola A."/>
            <person name="Aoki S."/>
            <person name="Ashton N."/>
            <person name="Barbazuk W.B."/>
            <person name="Barker E."/>
            <person name="Bennetzen J."/>
            <person name="Bezanilla M."/>
            <person name="Blankenship R."/>
            <person name="Cho S.H."/>
            <person name="Dutcher S."/>
            <person name="Estelle M."/>
            <person name="Fawcett J.A."/>
            <person name="Gundlach H."/>
            <person name="Hanada K."/>
            <person name="Heyl A."/>
            <person name="Hicks K.A."/>
            <person name="Hugh J."/>
            <person name="Lohr M."/>
            <person name="Mayer K."/>
            <person name="Melkozernov A."/>
            <person name="Murata T."/>
            <person name="Nelson D."/>
            <person name="Pils B."/>
            <person name="Prigge M."/>
            <person name="Reiss B."/>
            <person name="Renner T."/>
            <person name="Rombauts S."/>
            <person name="Rushton P."/>
            <person name="Sanderfoot A."/>
            <person name="Schween G."/>
            <person name="Shiu S.-H."/>
            <person name="Stueber K."/>
            <person name="Theodoulou F.L."/>
            <person name="Tu H."/>
            <person name="Van de Peer Y."/>
            <person name="Verrier P.J."/>
            <person name="Waters E."/>
            <person name="Wood A."/>
            <person name="Yang L."/>
            <person name="Cove D."/>
            <person name="Cuming A."/>
            <person name="Hasebe M."/>
            <person name="Lucas S."/>
            <person name="Mishler D.B."/>
            <person name="Reski R."/>
            <person name="Grigoriev I."/>
            <person name="Quatrano R.S."/>
            <person name="Boore J.L."/>
        </authorList>
    </citation>
    <scope>NUCLEOTIDE SEQUENCE [LARGE SCALE GENOMIC DNA]</scope>
    <source>
        <strain evidence="2 3">cv. Gransden 2004</strain>
    </source>
</reference>
<dbReference type="Gramene" id="Pp3c6_1040V3.1">
    <property type="protein sequence ID" value="Pp3c6_1040V3.1"/>
    <property type="gene ID" value="Pp3c6_1040"/>
</dbReference>
<sequence>MKQFQVGVSQDQGRISTITGLLLERAKSERRQAIPMSRTLYTRQISRCLLLTLNLKVTEIDLIILTD</sequence>
<reference evidence="1 3" key="2">
    <citation type="journal article" date="2018" name="Plant J.">
        <title>The Physcomitrella patens chromosome-scale assembly reveals moss genome structure and evolution.</title>
        <authorList>
            <person name="Lang D."/>
            <person name="Ullrich K.K."/>
            <person name="Murat F."/>
            <person name="Fuchs J."/>
            <person name="Jenkins J."/>
            <person name="Haas F.B."/>
            <person name="Piednoel M."/>
            <person name="Gundlach H."/>
            <person name="Van Bel M."/>
            <person name="Meyberg R."/>
            <person name="Vives C."/>
            <person name="Morata J."/>
            <person name="Symeonidi A."/>
            <person name="Hiss M."/>
            <person name="Muchero W."/>
            <person name="Kamisugi Y."/>
            <person name="Saleh O."/>
            <person name="Blanc G."/>
            <person name="Decker E.L."/>
            <person name="van Gessel N."/>
            <person name="Grimwood J."/>
            <person name="Hayes R.D."/>
            <person name="Graham S.W."/>
            <person name="Gunter L.E."/>
            <person name="McDaniel S.F."/>
            <person name="Hoernstein S.N.W."/>
            <person name="Larsson A."/>
            <person name="Li F.W."/>
            <person name="Perroud P.F."/>
            <person name="Phillips J."/>
            <person name="Ranjan P."/>
            <person name="Rokshar D.S."/>
            <person name="Rothfels C.J."/>
            <person name="Schneider L."/>
            <person name="Shu S."/>
            <person name="Stevenson D.W."/>
            <person name="Thummler F."/>
            <person name="Tillich M."/>
            <person name="Villarreal Aguilar J.C."/>
            <person name="Widiez T."/>
            <person name="Wong G.K."/>
            <person name="Wymore A."/>
            <person name="Zhang Y."/>
            <person name="Zimmer A.D."/>
            <person name="Quatrano R.S."/>
            <person name="Mayer K.F.X."/>
            <person name="Goodstein D."/>
            <person name="Casacuberta J.M."/>
            <person name="Vandepoele K."/>
            <person name="Reski R."/>
            <person name="Cuming A.C."/>
            <person name="Tuskan G.A."/>
            <person name="Maumus F."/>
            <person name="Salse J."/>
            <person name="Schmutz J."/>
            <person name="Rensing S.A."/>
        </authorList>
    </citation>
    <scope>NUCLEOTIDE SEQUENCE [LARGE SCALE GENOMIC DNA]</scope>
    <source>
        <strain evidence="2 3">cv. Gransden 2004</strain>
    </source>
</reference>
<name>A0A2K1KDW9_PHYPA</name>
<proteinExistence type="predicted"/>
<protein>
    <submittedName>
        <fullName evidence="1 2">Uncharacterized protein</fullName>
    </submittedName>
</protein>
<organism evidence="1">
    <name type="scientific">Physcomitrium patens</name>
    <name type="common">Spreading-leaved earth moss</name>
    <name type="synonym">Physcomitrella patens</name>
    <dbReference type="NCBI Taxonomy" id="3218"/>
    <lineage>
        <taxon>Eukaryota</taxon>
        <taxon>Viridiplantae</taxon>
        <taxon>Streptophyta</taxon>
        <taxon>Embryophyta</taxon>
        <taxon>Bryophyta</taxon>
        <taxon>Bryophytina</taxon>
        <taxon>Bryopsida</taxon>
        <taxon>Funariidae</taxon>
        <taxon>Funariales</taxon>
        <taxon>Funariaceae</taxon>
        <taxon>Physcomitrium</taxon>
    </lineage>
</organism>
<accession>A0A2K1KDW9</accession>
<reference evidence="2" key="3">
    <citation type="submission" date="2020-12" db="UniProtKB">
        <authorList>
            <consortium name="EnsemblPlants"/>
        </authorList>
    </citation>
    <scope>IDENTIFICATION</scope>
</reference>
<gene>
    <name evidence="1" type="ORF">PHYPA_008351</name>
</gene>